<dbReference type="Pfam" id="PF20087">
    <property type="entry name" value="DUF6479"/>
    <property type="match status" value="1"/>
</dbReference>
<accession>A0A089XFA3</accession>
<dbReference type="EMBL" id="CP009438">
    <property type="protein sequence ID" value="AIS01954.1"/>
    <property type="molecule type" value="Genomic_DNA"/>
</dbReference>
<evidence type="ECO:0000256" key="2">
    <source>
        <dbReference type="SAM" id="Phobius"/>
    </source>
</evidence>
<dbReference type="RefSeq" id="WP_052413952.1">
    <property type="nucleotide sequence ID" value="NZ_CP009438.1"/>
</dbReference>
<dbReference type="KEGG" id="sgu:SGLAU_30100"/>
<keyword evidence="2" id="KW-1133">Transmembrane helix</keyword>
<feature type="transmembrane region" description="Helical" evidence="2">
    <location>
        <begin position="12"/>
        <end position="35"/>
    </location>
</feature>
<dbReference type="InterPro" id="IPR045513">
    <property type="entry name" value="DUF6479"/>
</dbReference>
<keyword evidence="2" id="KW-0472">Membrane</keyword>
<feature type="region of interest" description="Disordered" evidence="1">
    <location>
        <begin position="43"/>
        <end position="116"/>
    </location>
</feature>
<proteinExistence type="predicted"/>
<keyword evidence="2" id="KW-0812">Transmembrane</keyword>
<protein>
    <submittedName>
        <fullName evidence="3">Putative membrane protein</fullName>
    </submittedName>
</protein>
<dbReference type="OrthoDB" id="4330154at2"/>
<evidence type="ECO:0000313" key="3">
    <source>
        <dbReference type="EMBL" id="AIS01954.1"/>
    </source>
</evidence>
<dbReference type="STRING" id="1907.SGLAU_30100"/>
<organism evidence="3 4">
    <name type="scientific">Streptomyces glaucescens</name>
    <dbReference type="NCBI Taxonomy" id="1907"/>
    <lineage>
        <taxon>Bacteria</taxon>
        <taxon>Bacillati</taxon>
        <taxon>Actinomycetota</taxon>
        <taxon>Actinomycetes</taxon>
        <taxon>Kitasatosporales</taxon>
        <taxon>Streptomycetaceae</taxon>
        <taxon>Streptomyces</taxon>
    </lineage>
</organism>
<gene>
    <name evidence="3" type="ORF">SGLAU_30100</name>
</gene>
<dbReference type="Proteomes" id="UP000029482">
    <property type="component" value="Chromosome"/>
</dbReference>
<dbReference type="HOGENOM" id="CLU_128229_0_0_11"/>
<name>A0A089XFA3_STRGA</name>
<sequence length="116" mass="12011">MNTTAYTLAASGSALGMAVIVVGGVLITAALIYAVQYGIRIRRSEARRPGRGKRPARPGSGPVHETREQRAPHEMGGGERLGPHELRPTGGTPSGDQHRPRWDSGSSGSFGGGGPA</sequence>
<evidence type="ECO:0000256" key="1">
    <source>
        <dbReference type="SAM" id="MobiDB-lite"/>
    </source>
</evidence>
<evidence type="ECO:0000313" key="4">
    <source>
        <dbReference type="Proteomes" id="UP000029482"/>
    </source>
</evidence>
<feature type="compositionally biased region" description="Basic and acidic residues" evidence="1">
    <location>
        <begin position="64"/>
        <end position="87"/>
    </location>
</feature>
<keyword evidence="4" id="KW-1185">Reference proteome</keyword>
<dbReference type="AlphaFoldDB" id="A0A089XFA3"/>
<dbReference type="eggNOG" id="ENOG5031N61">
    <property type="taxonomic scope" value="Bacteria"/>
</dbReference>
<reference evidence="4" key="1">
    <citation type="journal article" date="2015" name="J. Biotechnol.">
        <title>Complete genome sequence of the actinobacterium Streptomyces glaucescens GLA.O (DSM 40922) consisting of a linear chromosome and one linear plasmid.</title>
        <authorList>
            <person name="Ortseifen V."/>
            <person name="Winkler A."/>
            <person name="Albersmeier A."/>
            <person name="Wendler S."/>
            <person name="Puhler A."/>
            <person name="Kalinowski J."/>
            <person name="Ruckert C."/>
        </authorList>
    </citation>
    <scope>NUCLEOTIDE SEQUENCE [LARGE SCALE GENOMIC DNA]</scope>
    <source>
        <strain evidence="4">DSM 40922 / GLA O</strain>
    </source>
</reference>